<keyword evidence="3" id="KW-1185">Reference proteome</keyword>
<sequence length="103" mass="11045">MCGAVGLSSSFNRPVGERDSARASRRLVVPTELLLRSSSLLFPGETSQQRQGVHRAEETGRVRALGLYLERYAAVSGSVGGNRENRVLSMGRGSGSRVVTVII</sequence>
<evidence type="ECO:0000256" key="1">
    <source>
        <dbReference type="SAM" id="MobiDB-lite"/>
    </source>
</evidence>
<accession>A0A843WBH8</accession>
<feature type="region of interest" description="Disordered" evidence="1">
    <location>
        <begin position="1"/>
        <end position="22"/>
    </location>
</feature>
<dbReference type="AlphaFoldDB" id="A0A843WBH8"/>
<name>A0A843WBH8_COLES</name>
<organism evidence="2 3">
    <name type="scientific">Colocasia esculenta</name>
    <name type="common">Wild taro</name>
    <name type="synonym">Arum esculentum</name>
    <dbReference type="NCBI Taxonomy" id="4460"/>
    <lineage>
        <taxon>Eukaryota</taxon>
        <taxon>Viridiplantae</taxon>
        <taxon>Streptophyta</taxon>
        <taxon>Embryophyta</taxon>
        <taxon>Tracheophyta</taxon>
        <taxon>Spermatophyta</taxon>
        <taxon>Magnoliopsida</taxon>
        <taxon>Liliopsida</taxon>
        <taxon>Araceae</taxon>
        <taxon>Aroideae</taxon>
        <taxon>Colocasieae</taxon>
        <taxon>Colocasia</taxon>
    </lineage>
</organism>
<protein>
    <submittedName>
        <fullName evidence="2">Uncharacterized protein</fullName>
    </submittedName>
</protein>
<gene>
    <name evidence="2" type="ORF">Taro_041436</name>
</gene>
<proteinExistence type="predicted"/>
<evidence type="ECO:0000313" key="3">
    <source>
        <dbReference type="Proteomes" id="UP000652761"/>
    </source>
</evidence>
<comment type="caution">
    <text evidence="2">The sequence shown here is derived from an EMBL/GenBank/DDBJ whole genome shotgun (WGS) entry which is preliminary data.</text>
</comment>
<reference evidence="2" key="1">
    <citation type="submission" date="2017-07" db="EMBL/GenBank/DDBJ databases">
        <title>Taro Niue Genome Assembly and Annotation.</title>
        <authorList>
            <person name="Atibalentja N."/>
            <person name="Keating K."/>
            <person name="Fields C.J."/>
        </authorList>
    </citation>
    <scope>NUCLEOTIDE SEQUENCE</scope>
    <source>
        <strain evidence="2">Niue_2</strain>
        <tissue evidence="2">Leaf</tissue>
    </source>
</reference>
<dbReference type="Proteomes" id="UP000652761">
    <property type="component" value="Unassembled WGS sequence"/>
</dbReference>
<dbReference type="EMBL" id="NMUH01004155">
    <property type="protein sequence ID" value="MQM08583.1"/>
    <property type="molecule type" value="Genomic_DNA"/>
</dbReference>
<evidence type="ECO:0000313" key="2">
    <source>
        <dbReference type="EMBL" id="MQM08583.1"/>
    </source>
</evidence>